<evidence type="ECO:0000256" key="2">
    <source>
        <dbReference type="SAM" id="Phobius"/>
    </source>
</evidence>
<evidence type="ECO:0000313" key="4">
    <source>
        <dbReference type="Proteomes" id="UP000294257"/>
    </source>
</evidence>
<feature type="transmembrane region" description="Helical" evidence="2">
    <location>
        <begin position="38"/>
        <end position="63"/>
    </location>
</feature>
<dbReference type="Proteomes" id="UP000294257">
    <property type="component" value="Unassembled WGS sequence"/>
</dbReference>
<evidence type="ECO:0000313" key="3">
    <source>
        <dbReference type="EMBL" id="RZS44237.1"/>
    </source>
</evidence>
<keyword evidence="2" id="KW-0812">Transmembrane</keyword>
<feature type="transmembrane region" description="Helical" evidence="2">
    <location>
        <begin position="69"/>
        <end position="86"/>
    </location>
</feature>
<keyword evidence="4" id="KW-1185">Reference proteome</keyword>
<protein>
    <submittedName>
        <fullName evidence="3">Uncharacterized protein</fullName>
    </submittedName>
</protein>
<comment type="caution">
    <text evidence="3">The sequence shown here is derived from an EMBL/GenBank/DDBJ whole genome shotgun (WGS) entry which is preliminary data.</text>
</comment>
<feature type="region of interest" description="Disordered" evidence="1">
    <location>
        <begin position="1"/>
        <end position="31"/>
    </location>
</feature>
<name>A0A4Q7L4N7_9PSEU</name>
<accession>A0A4Q7L4N7</accession>
<proteinExistence type="predicted"/>
<dbReference type="AlphaFoldDB" id="A0A4Q7L4N7"/>
<dbReference type="EMBL" id="SGWQ01000001">
    <property type="protein sequence ID" value="RZS44237.1"/>
    <property type="molecule type" value="Genomic_DNA"/>
</dbReference>
<keyword evidence="2" id="KW-0472">Membrane</keyword>
<organism evidence="3 4">
    <name type="scientific">Herbihabitans rhizosphaerae</name>
    <dbReference type="NCBI Taxonomy" id="1872711"/>
    <lineage>
        <taxon>Bacteria</taxon>
        <taxon>Bacillati</taxon>
        <taxon>Actinomycetota</taxon>
        <taxon>Actinomycetes</taxon>
        <taxon>Pseudonocardiales</taxon>
        <taxon>Pseudonocardiaceae</taxon>
        <taxon>Herbihabitans</taxon>
    </lineage>
</organism>
<sequence length="119" mass="12880">MRPDRFEQATVEMPRVSSQPRSPTRSQRARRGGIWRELTGALALGLAALAVVVAFLQVLAWLIDTPGPGAFAVIGHAVAAAISVAAQRFSERSPRRPAIAAGLLVVLVLAAALWLFWWR</sequence>
<keyword evidence="2" id="KW-1133">Transmembrane helix</keyword>
<feature type="compositionally biased region" description="Low complexity" evidence="1">
    <location>
        <begin position="14"/>
        <end position="26"/>
    </location>
</feature>
<reference evidence="3 4" key="1">
    <citation type="submission" date="2019-02" db="EMBL/GenBank/DDBJ databases">
        <title>Genomic Encyclopedia of Type Strains, Phase IV (KMG-IV): sequencing the most valuable type-strain genomes for metagenomic binning, comparative biology and taxonomic classification.</title>
        <authorList>
            <person name="Goeker M."/>
        </authorList>
    </citation>
    <scope>NUCLEOTIDE SEQUENCE [LARGE SCALE GENOMIC DNA]</scope>
    <source>
        <strain evidence="3 4">DSM 101727</strain>
    </source>
</reference>
<feature type="transmembrane region" description="Helical" evidence="2">
    <location>
        <begin position="98"/>
        <end position="117"/>
    </location>
</feature>
<gene>
    <name evidence="3" type="ORF">EV193_101112</name>
</gene>
<evidence type="ECO:0000256" key="1">
    <source>
        <dbReference type="SAM" id="MobiDB-lite"/>
    </source>
</evidence>